<dbReference type="GO" id="GO:0006629">
    <property type="term" value="P:lipid metabolic process"/>
    <property type="evidence" value="ECO:0007669"/>
    <property type="project" value="UniProtKB-KW"/>
</dbReference>
<evidence type="ECO:0000256" key="11">
    <source>
        <dbReference type="ARBA" id="ARBA00023136"/>
    </source>
</evidence>
<keyword evidence="5" id="KW-0808">Transferase</keyword>
<evidence type="ECO:0000256" key="10">
    <source>
        <dbReference type="ARBA" id="ARBA00023098"/>
    </source>
</evidence>
<evidence type="ECO:0000256" key="5">
    <source>
        <dbReference type="ARBA" id="ARBA00022679"/>
    </source>
</evidence>
<dbReference type="InterPro" id="IPR002659">
    <property type="entry name" value="Glyco_trans_31"/>
</dbReference>
<accession>A0A8C4QWM5</accession>
<comment type="subcellular location">
    <subcellularLocation>
        <location evidence="1 13">Golgi apparatus membrane</location>
        <topology evidence="1 13">Single-pass type II membrane protein</topology>
    </subcellularLocation>
</comment>
<dbReference type="AlphaFoldDB" id="A0A8C4QWM5"/>
<evidence type="ECO:0000256" key="7">
    <source>
        <dbReference type="ARBA" id="ARBA00022968"/>
    </source>
</evidence>
<keyword evidence="7 13" id="KW-0735">Signal-anchor</keyword>
<evidence type="ECO:0000256" key="4">
    <source>
        <dbReference type="ARBA" id="ARBA00022676"/>
    </source>
</evidence>
<keyword evidence="8 13" id="KW-1133">Transmembrane helix</keyword>
<dbReference type="Ensembl" id="ENSEBUT00000021516.1">
    <property type="protein sequence ID" value="ENSEBUP00000020940.1"/>
    <property type="gene ID" value="ENSEBUG00000012941.1"/>
</dbReference>
<keyword evidence="15" id="KW-1185">Reference proteome</keyword>
<dbReference type="PANTHER" id="PTHR11214">
    <property type="entry name" value="BETA-1,3-N-ACETYLGLUCOSAMINYLTRANSFERASE"/>
    <property type="match status" value="1"/>
</dbReference>
<dbReference type="FunFam" id="3.90.550.50:FF:000001">
    <property type="entry name" value="Hexosyltransferase"/>
    <property type="match status" value="1"/>
</dbReference>
<evidence type="ECO:0000256" key="6">
    <source>
        <dbReference type="ARBA" id="ARBA00022692"/>
    </source>
</evidence>
<feature type="transmembrane region" description="Helical" evidence="13">
    <location>
        <begin position="20"/>
        <end position="40"/>
    </location>
</feature>
<evidence type="ECO:0000256" key="13">
    <source>
        <dbReference type="RuleBase" id="RU363063"/>
    </source>
</evidence>
<evidence type="ECO:0000256" key="12">
    <source>
        <dbReference type="ARBA" id="ARBA00023180"/>
    </source>
</evidence>
<evidence type="ECO:0000313" key="15">
    <source>
        <dbReference type="Proteomes" id="UP000694388"/>
    </source>
</evidence>
<dbReference type="Gene3D" id="3.90.550.50">
    <property type="match status" value="1"/>
</dbReference>
<comment type="pathway">
    <text evidence="2">Protein modification; protein glycosylation.</text>
</comment>
<dbReference type="OMA" id="VEWICTY"/>
<dbReference type="Proteomes" id="UP000694388">
    <property type="component" value="Unplaced"/>
</dbReference>
<keyword evidence="10" id="KW-0443">Lipid metabolism</keyword>
<dbReference type="GO" id="GO:0006493">
    <property type="term" value="P:protein O-linked glycosylation"/>
    <property type="evidence" value="ECO:0007669"/>
    <property type="project" value="TreeGrafter"/>
</dbReference>
<dbReference type="Pfam" id="PF01762">
    <property type="entry name" value="Galactosyl_T"/>
    <property type="match status" value="1"/>
</dbReference>
<keyword evidence="12" id="KW-0325">Glycoprotein</keyword>
<evidence type="ECO:0000256" key="1">
    <source>
        <dbReference type="ARBA" id="ARBA00004323"/>
    </source>
</evidence>
<dbReference type="GO" id="GO:0008499">
    <property type="term" value="F:N-acetyl-beta-D-glucosaminide beta-(1,3)-galactosyltransferase activity"/>
    <property type="evidence" value="ECO:0007669"/>
    <property type="project" value="TreeGrafter"/>
</dbReference>
<comment type="similarity">
    <text evidence="3 13">Belongs to the glycosyltransferase 31 family.</text>
</comment>
<dbReference type="PANTHER" id="PTHR11214:SF314">
    <property type="entry name" value="HEXOSYLTRANSFERASE"/>
    <property type="match status" value="1"/>
</dbReference>
<keyword evidence="6 13" id="KW-0812">Transmembrane</keyword>
<reference evidence="14" key="1">
    <citation type="submission" date="2025-05" db="UniProtKB">
        <authorList>
            <consortium name="Ensembl"/>
        </authorList>
    </citation>
    <scope>IDENTIFICATION</scope>
</reference>
<dbReference type="GO" id="GO:0000139">
    <property type="term" value="C:Golgi membrane"/>
    <property type="evidence" value="ECO:0007669"/>
    <property type="project" value="UniProtKB-SubCell"/>
</dbReference>
<dbReference type="Ensembl" id="ENSEBUT00000021524.1">
    <property type="protein sequence ID" value="ENSEBUP00000020948.1"/>
    <property type="gene ID" value="ENSEBUG00000012941.1"/>
</dbReference>
<organism evidence="14 15">
    <name type="scientific">Eptatretus burgeri</name>
    <name type="common">Inshore hagfish</name>
    <dbReference type="NCBI Taxonomy" id="7764"/>
    <lineage>
        <taxon>Eukaryota</taxon>
        <taxon>Metazoa</taxon>
        <taxon>Chordata</taxon>
        <taxon>Craniata</taxon>
        <taxon>Vertebrata</taxon>
        <taxon>Cyclostomata</taxon>
        <taxon>Myxini</taxon>
        <taxon>Myxiniformes</taxon>
        <taxon>Myxinidae</taxon>
        <taxon>Eptatretinae</taxon>
        <taxon>Eptatretus</taxon>
    </lineage>
</organism>
<name>A0A8C4QWM5_EPTBU</name>
<evidence type="ECO:0000256" key="8">
    <source>
        <dbReference type="ARBA" id="ARBA00022989"/>
    </source>
</evidence>
<proteinExistence type="inferred from homology"/>
<keyword evidence="4 13" id="KW-0328">Glycosyltransferase</keyword>
<dbReference type="GeneTree" id="ENSGT00940000155117"/>
<dbReference type="EC" id="2.4.1.-" evidence="13"/>
<keyword evidence="9 13" id="KW-0333">Golgi apparatus</keyword>
<evidence type="ECO:0000256" key="2">
    <source>
        <dbReference type="ARBA" id="ARBA00004922"/>
    </source>
</evidence>
<evidence type="ECO:0000256" key="3">
    <source>
        <dbReference type="ARBA" id="ARBA00008661"/>
    </source>
</evidence>
<evidence type="ECO:0000313" key="14">
    <source>
        <dbReference type="Ensembl" id="ENSEBUP00000020940.1"/>
    </source>
</evidence>
<keyword evidence="11 13" id="KW-0472">Membrane</keyword>
<protein>
    <recommendedName>
        <fullName evidence="13">Hexosyltransferase</fullName>
        <ecNumber evidence="13">2.4.1.-</ecNumber>
    </recommendedName>
</protein>
<sequence length="359" mass="41279">MCINRFLQLIVGHRRGNCKFNHPITILILSILVLVLYFLYSFHWSQKKLFQYYILDEVSNTSSKYADFEFTINEIMRCSREAPFLVMLVTSHPSESNTRHAIRSTWGGVREVYYGKEQLVGVLTLFLLGIPASMSVQAAVETESRVHKDIVQQNFVDSYRNLTLKVLMGMRWVSRYCPRAKYVLKTDSDMFVNVDLLVTSVLQPGLPPRTKYFAGHYFEATHPHRNPSSKWYLSRQHYRLDFYPPYCSGTAYTFSSDLSAKILQASQNLPLLPLEDVYIGLCLNWLGVHPLSNSLFHIKHINYSPCRYKSLVSSHGVTPDKLLLYWKGVQGAGDLHCDSVSLWLKETFCSLWACKGSSM</sequence>
<evidence type="ECO:0000256" key="9">
    <source>
        <dbReference type="ARBA" id="ARBA00023034"/>
    </source>
</evidence>